<dbReference type="AlphaFoldDB" id="A0AAD4QXB1"/>
<evidence type="ECO:0000259" key="3">
    <source>
        <dbReference type="Pfam" id="PF00930"/>
    </source>
</evidence>
<feature type="domain" description="Dipeptidylpeptidase IV N-terminal" evidence="3">
    <location>
        <begin position="192"/>
        <end position="431"/>
    </location>
</feature>
<dbReference type="GO" id="GO:0008239">
    <property type="term" value="F:dipeptidyl-peptidase activity"/>
    <property type="evidence" value="ECO:0007669"/>
    <property type="project" value="TreeGrafter"/>
</dbReference>
<accession>A0AAD4QXB1</accession>
<reference evidence="4" key="1">
    <citation type="submission" date="2022-01" db="EMBL/GenBank/DDBJ databases">
        <title>Genome Sequence Resource for Two Populations of Ditylenchus destructor, the Migratory Endoparasitic Phytonematode.</title>
        <authorList>
            <person name="Zhang H."/>
            <person name="Lin R."/>
            <person name="Xie B."/>
        </authorList>
    </citation>
    <scope>NUCLEOTIDE SEQUENCE</scope>
    <source>
        <strain evidence="4">BazhouSP</strain>
    </source>
</reference>
<sequence>MAPLEPNTWTESMQHARFWRNETKKSFGEPLIHLQIVTGLEAGCPSILALGSAPDDSINPQQTLMHASLPPVMPDPSLPGTLELKPLLNSPTSGSDSTKPSSELCLFYERLRGQMSSGITAYAYHSQSGKVLLSGYSQLFCYENKVLTPLATYHNNAVLNASFAPIDSNYVAFCSGGQFIIDWQNTKVYESPAVEGITNGVASFIIQEELERFEGFWWNPKHLELLYERVDETHVSQLSFTLPSQPPDSSALMRYPLPGTPNSISTLRICRINSDNTVTDLELKADLKKSARTAMLLISRNAFAEESVSVPDAEQNVGVLYEENSPFWINCNNLTYCLPAEPDGYMRFIVGSEKNNQCHLFLHSFGVTNGLPEHRETRITNGENWAVIKEATISVDSRRQLVYYLSNKLSPLLLSLCVSSYASSQECNVLTPNDLCYKFERCQPALNVNSDIGFACWVSNVQTLPECRFYHLQHPSTGSLGSDNSLPNAIFAYRITIQTLPTPHNSIAASPSHSMSNSPTSKSSPKSAAPSLYKPPSAIFKSKFFEYVSANSGKVHYAFLMWPADEKVASGNAGKFPVIHCVYAGPCIQLVRDSWNSVAQYLKFVTKGFAVLCVDGRGSANRGVEFEGTIKNSLGKCEVADQVEGLRFVAEQSNFLDLNRVGVVGWSYGGYMSFLLLAQHPELYRAACVGGAVTDWTLYDTGYTERYLGLPNGGDQEGSIYKNAGILAKVDKLPDQEGRLLIVHGMSDENVHFHHTQKLINALIAVGKPHQLLLFPSERHAIRSGSAIEYYHASMMAFFLKALS</sequence>
<dbReference type="InterPro" id="IPR002469">
    <property type="entry name" value="Peptidase_S9B_N"/>
</dbReference>
<dbReference type="SUPFAM" id="SSF82171">
    <property type="entry name" value="DPP6 N-terminal domain-like"/>
    <property type="match status" value="1"/>
</dbReference>
<gene>
    <name evidence="4" type="ORF">DdX_15889</name>
</gene>
<feature type="domain" description="Peptidase S9 prolyl oligopeptidase catalytic" evidence="2">
    <location>
        <begin position="602"/>
        <end position="803"/>
    </location>
</feature>
<name>A0AAD4QXB1_9BILA</name>
<feature type="compositionally biased region" description="Polar residues" evidence="1">
    <location>
        <begin position="89"/>
        <end position="101"/>
    </location>
</feature>
<evidence type="ECO:0000313" key="5">
    <source>
        <dbReference type="Proteomes" id="UP001201812"/>
    </source>
</evidence>
<dbReference type="InterPro" id="IPR050278">
    <property type="entry name" value="Serine_Prot_S9B/DPPIV"/>
</dbReference>
<dbReference type="EMBL" id="JAKKPZ010000111">
    <property type="protein sequence ID" value="KAI1701791.1"/>
    <property type="molecule type" value="Genomic_DNA"/>
</dbReference>
<dbReference type="InterPro" id="IPR029058">
    <property type="entry name" value="AB_hydrolase_fold"/>
</dbReference>
<evidence type="ECO:0000313" key="4">
    <source>
        <dbReference type="EMBL" id="KAI1701791.1"/>
    </source>
</evidence>
<dbReference type="Gene3D" id="2.140.10.30">
    <property type="entry name" value="Dipeptidylpeptidase IV, N-terminal domain"/>
    <property type="match status" value="1"/>
</dbReference>
<dbReference type="Pfam" id="PF00326">
    <property type="entry name" value="Peptidase_S9"/>
    <property type="match status" value="1"/>
</dbReference>
<dbReference type="Gene3D" id="3.40.50.1820">
    <property type="entry name" value="alpha/beta hydrolase"/>
    <property type="match status" value="1"/>
</dbReference>
<comment type="caution">
    <text evidence="4">The sequence shown here is derived from an EMBL/GenBank/DDBJ whole genome shotgun (WGS) entry which is preliminary data.</text>
</comment>
<organism evidence="4 5">
    <name type="scientific">Ditylenchus destructor</name>
    <dbReference type="NCBI Taxonomy" id="166010"/>
    <lineage>
        <taxon>Eukaryota</taxon>
        <taxon>Metazoa</taxon>
        <taxon>Ecdysozoa</taxon>
        <taxon>Nematoda</taxon>
        <taxon>Chromadorea</taxon>
        <taxon>Rhabditida</taxon>
        <taxon>Tylenchina</taxon>
        <taxon>Tylenchomorpha</taxon>
        <taxon>Sphaerularioidea</taxon>
        <taxon>Anguinidae</taxon>
        <taxon>Anguininae</taxon>
        <taxon>Ditylenchus</taxon>
    </lineage>
</organism>
<dbReference type="Proteomes" id="UP001201812">
    <property type="component" value="Unassembled WGS sequence"/>
</dbReference>
<evidence type="ECO:0000256" key="1">
    <source>
        <dbReference type="SAM" id="MobiDB-lite"/>
    </source>
</evidence>
<feature type="region of interest" description="Disordered" evidence="1">
    <location>
        <begin position="507"/>
        <end position="531"/>
    </location>
</feature>
<evidence type="ECO:0000259" key="2">
    <source>
        <dbReference type="Pfam" id="PF00326"/>
    </source>
</evidence>
<dbReference type="GO" id="GO:0006508">
    <property type="term" value="P:proteolysis"/>
    <property type="evidence" value="ECO:0007669"/>
    <property type="project" value="InterPro"/>
</dbReference>
<dbReference type="PANTHER" id="PTHR11731:SF193">
    <property type="entry name" value="DIPEPTIDYL PEPTIDASE 9"/>
    <property type="match status" value="1"/>
</dbReference>
<dbReference type="SUPFAM" id="SSF53474">
    <property type="entry name" value="alpha/beta-Hydrolases"/>
    <property type="match status" value="1"/>
</dbReference>
<dbReference type="Pfam" id="PF00930">
    <property type="entry name" value="DPPIV_N"/>
    <property type="match status" value="1"/>
</dbReference>
<dbReference type="PANTHER" id="PTHR11731">
    <property type="entry name" value="PROTEASE FAMILY S9B,C DIPEPTIDYL-PEPTIDASE IV-RELATED"/>
    <property type="match status" value="1"/>
</dbReference>
<feature type="region of interest" description="Disordered" evidence="1">
    <location>
        <begin position="80"/>
        <end position="101"/>
    </location>
</feature>
<dbReference type="GO" id="GO:0008236">
    <property type="term" value="F:serine-type peptidase activity"/>
    <property type="evidence" value="ECO:0007669"/>
    <property type="project" value="InterPro"/>
</dbReference>
<dbReference type="InterPro" id="IPR001375">
    <property type="entry name" value="Peptidase_S9_cat"/>
</dbReference>
<protein>
    <submittedName>
        <fullName evidence="4">Prolyl oligopeptidase family domain-containing protein</fullName>
    </submittedName>
</protein>
<proteinExistence type="predicted"/>
<keyword evidence="5" id="KW-1185">Reference proteome</keyword>